<dbReference type="CDD" id="cd10801">
    <property type="entry name" value="LamB_YcsF_like_1"/>
    <property type="match status" value="1"/>
</dbReference>
<dbReference type="Pfam" id="PF03746">
    <property type="entry name" value="LamB_YcsF"/>
    <property type="match status" value="1"/>
</dbReference>
<evidence type="ECO:0000313" key="2">
    <source>
        <dbReference type="Proteomes" id="UP000474778"/>
    </source>
</evidence>
<comment type="caution">
    <text evidence="1">The sequence shown here is derived from an EMBL/GenBank/DDBJ whole genome shotgun (WGS) entry which is preliminary data.</text>
</comment>
<dbReference type="PANTHER" id="PTHR30292">
    <property type="entry name" value="UNCHARACTERIZED PROTEIN YBGL-RELATED"/>
    <property type="match status" value="1"/>
</dbReference>
<dbReference type="SUPFAM" id="SSF88713">
    <property type="entry name" value="Glycoside hydrolase/deacetylase"/>
    <property type="match status" value="1"/>
</dbReference>
<dbReference type="Proteomes" id="UP000474778">
    <property type="component" value="Unassembled WGS sequence"/>
</dbReference>
<dbReference type="AlphaFoldDB" id="A0A6L7HX98"/>
<accession>A0A6L7HX98</accession>
<dbReference type="InterPro" id="IPR005501">
    <property type="entry name" value="LamB/YcsF/PxpA-like"/>
</dbReference>
<dbReference type="GO" id="GO:0017168">
    <property type="term" value="F:5-oxoprolinase (ATP-hydrolyzing) activity"/>
    <property type="evidence" value="ECO:0007669"/>
    <property type="project" value="UniProtKB-EC"/>
</dbReference>
<organism evidence="1 2">
    <name type="scientific">Shewanella insulae</name>
    <dbReference type="NCBI Taxonomy" id="2681496"/>
    <lineage>
        <taxon>Bacteria</taxon>
        <taxon>Pseudomonadati</taxon>
        <taxon>Pseudomonadota</taxon>
        <taxon>Gammaproteobacteria</taxon>
        <taxon>Alteromonadales</taxon>
        <taxon>Shewanellaceae</taxon>
        <taxon>Shewanella</taxon>
    </lineage>
</organism>
<proteinExistence type="predicted"/>
<gene>
    <name evidence="1" type="primary">pxpA</name>
    <name evidence="1" type="ORF">GNT65_09425</name>
</gene>
<name>A0A6L7HX98_9GAMM</name>
<dbReference type="EMBL" id="WRPA01000007">
    <property type="protein sequence ID" value="MXR68885.1"/>
    <property type="molecule type" value="Genomic_DNA"/>
</dbReference>
<dbReference type="NCBIfam" id="NF003814">
    <property type="entry name" value="PRK05406.1-3"/>
    <property type="match status" value="1"/>
</dbReference>
<dbReference type="PANTHER" id="PTHR30292:SF0">
    <property type="entry name" value="5-OXOPROLINASE SUBUNIT A"/>
    <property type="match status" value="1"/>
</dbReference>
<keyword evidence="2" id="KW-1185">Reference proteome</keyword>
<dbReference type="RefSeq" id="WP_160795561.1">
    <property type="nucleotide sequence ID" value="NZ_WRPA01000007.1"/>
</dbReference>
<evidence type="ECO:0000313" key="1">
    <source>
        <dbReference type="EMBL" id="MXR68885.1"/>
    </source>
</evidence>
<dbReference type="InterPro" id="IPR011330">
    <property type="entry name" value="Glyco_hydro/deAcase_b/a-brl"/>
</dbReference>
<sequence>MGAKPLRIDLNADLGEGGPQDEALLSLVTSANVACGGHAGDSQSMLATVKLAKAHHVKVGAHPSYPDKANFGRQTIKIDAESLFNSLIQQINAIKAVCDELGVDLHHVKPHGALYNDAAQDPALGRILIRVIEAINPKLKLMILAGSPLVMQARRAGIEVIEEAFADRGYCADGRLAPRSQPGALIEETHRVLEQVSSIVEEQKVTTVTGVSINCQATSLCLHGDTPQALEFARAIRASLEHQE</sequence>
<dbReference type="EC" id="3.5.2.9" evidence="1"/>
<dbReference type="Gene3D" id="3.20.20.370">
    <property type="entry name" value="Glycoside hydrolase/deacetylase"/>
    <property type="match status" value="1"/>
</dbReference>
<reference evidence="1 2" key="1">
    <citation type="submission" date="2019-12" db="EMBL/GenBank/DDBJ databases">
        <title>Shewanella insulae sp. nov., isolated from a tidal flat.</title>
        <authorList>
            <person name="Yoon J.-H."/>
        </authorList>
    </citation>
    <scope>NUCLEOTIDE SEQUENCE [LARGE SCALE GENOMIC DNA]</scope>
    <source>
        <strain evidence="1 2">JBTF-M18</strain>
    </source>
</reference>
<keyword evidence="1" id="KW-0378">Hydrolase</keyword>
<protein>
    <submittedName>
        <fullName evidence="1">5-oxoprolinase subunit PxpA</fullName>
        <ecNumber evidence="1">3.5.2.9</ecNumber>
    </submittedName>
</protein>
<dbReference type="GO" id="GO:0005975">
    <property type="term" value="P:carbohydrate metabolic process"/>
    <property type="evidence" value="ECO:0007669"/>
    <property type="project" value="InterPro"/>
</dbReference>
<dbReference type="NCBIfam" id="NF003816">
    <property type="entry name" value="PRK05406.1-5"/>
    <property type="match status" value="1"/>
</dbReference>